<gene>
    <name evidence="1" type="ORF">EV182_003299</name>
</gene>
<keyword evidence="2" id="KW-1185">Reference proteome</keyword>
<evidence type="ECO:0000313" key="2">
    <source>
        <dbReference type="Proteomes" id="UP001145114"/>
    </source>
</evidence>
<organism evidence="1 2">
    <name type="scientific">Spiromyces aspiralis</name>
    <dbReference type="NCBI Taxonomy" id="68401"/>
    <lineage>
        <taxon>Eukaryota</taxon>
        <taxon>Fungi</taxon>
        <taxon>Fungi incertae sedis</taxon>
        <taxon>Zoopagomycota</taxon>
        <taxon>Kickxellomycotina</taxon>
        <taxon>Kickxellomycetes</taxon>
        <taxon>Kickxellales</taxon>
        <taxon>Kickxellaceae</taxon>
        <taxon>Spiromyces</taxon>
    </lineage>
</organism>
<dbReference type="Proteomes" id="UP001145114">
    <property type="component" value="Unassembled WGS sequence"/>
</dbReference>
<dbReference type="EMBL" id="JAMZIH010005976">
    <property type="protein sequence ID" value="KAJ1674428.1"/>
    <property type="molecule type" value="Genomic_DNA"/>
</dbReference>
<evidence type="ECO:0000313" key="1">
    <source>
        <dbReference type="EMBL" id="KAJ1674428.1"/>
    </source>
</evidence>
<comment type="caution">
    <text evidence="1">The sequence shown here is derived from an EMBL/GenBank/DDBJ whole genome shotgun (WGS) entry which is preliminary data.</text>
</comment>
<name>A0ACC1HCZ6_9FUNG</name>
<proteinExistence type="predicted"/>
<sequence>MSALTTRLARPLKQASLSRGAVRRFASTGSHDAKAHAESGERFDDEGSVLLYLQLENKDSVGTTHPITRLIESISPNNTENKMLLEDVFHSKKKSAQFTVLDLDDNMERRPLRLANPMYFEKGSPYCVAVGTNVDMSEVAKFSPVR</sequence>
<feature type="non-terminal residue" evidence="1">
    <location>
        <position position="146"/>
    </location>
</feature>
<protein>
    <submittedName>
        <fullName evidence="1">Uncharacterized protein</fullName>
    </submittedName>
</protein>
<reference evidence="1" key="1">
    <citation type="submission" date="2022-06" db="EMBL/GenBank/DDBJ databases">
        <title>Phylogenomic reconstructions and comparative analyses of Kickxellomycotina fungi.</title>
        <authorList>
            <person name="Reynolds N.K."/>
            <person name="Stajich J.E."/>
            <person name="Barry K."/>
            <person name="Grigoriev I.V."/>
            <person name="Crous P."/>
            <person name="Smith M.E."/>
        </authorList>
    </citation>
    <scope>NUCLEOTIDE SEQUENCE</scope>
    <source>
        <strain evidence="1">RSA 2271</strain>
    </source>
</reference>
<accession>A0ACC1HCZ6</accession>